<gene>
    <name evidence="1" type="ORF">HU200_007071</name>
</gene>
<protein>
    <submittedName>
        <fullName evidence="1">Uncharacterized protein</fullName>
    </submittedName>
</protein>
<keyword evidence="2" id="KW-1185">Reference proteome</keyword>
<dbReference type="OrthoDB" id="632669at2759"/>
<comment type="caution">
    <text evidence="1">The sequence shown here is derived from an EMBL/GenBank/DDBJ whole genome shotgun (WGS) entry which is preliminary data.</text>
</comment>
<dbReference type="Proteomes" id="UP000636709">
    <property type="component" value="Unassembled WGS sequence"/>
</dbReference>
<reference evidence="1" key="1">
    <citation type="submission" date="2020-07" db="EMBL/GenBank/DDBJ databases">
        <title>Genome sequence and genetic diversity analysis of an under-domesticated orphan crop, white fonio (Digitaria exilis).</title>
        <authorList>
            <person name="Bennetzen J.L."/>
            <person name="Chen S."/>
            <person name="Ma X."/>
            <person name="Wang X."/>
            <person name="Yssel A.E.J."/>
            <person name="Chaluvadi S.R."/>
            <person name="Johnson M."/>
            <person name="Gangashetty P."/>
            <person name="Hamidou F."/>
            <person name="Sanogo M.D."/>
            <person name="Zwaenepoel A."/>
            <person name="Wallace J."/>
            <person name="Van De Peer Y."/>
            <person name="Van Deynze A."/>
        </authorList>
    </citation>
    <scope>NUCLEOTIDE SEQUENCE</scope>
    <source>
        <tissue evidence="1">Leaves</tissue>
    </source>
</reference>
<name>A0A835KUZ4_9POAL</name>
<accession>A0A835KUZ4</accession>
<evidence type="ECO:0000313" key="2">
    <source>
        <dbReference type="Proteomes" id="UP000636709"/>
    </source>
</evidence>
<evidence type="ECO:0000313" key="1">
    <source>
        <dbReference type="EMBL" id="KAF8768967.1"/>
    </source>
</evidence>
<organism evidence="1 2">
    <name type="scientific">Digitaria exilis</name>
    <dbReference type="NCBI Taxonomy" id="1010633"/>
    <lineage>
        <taxon>Eukaryota</taxon>
        <taxon>Viridiplantae</taxon>
        <taxon>Streptophyta</taxon>
        <taxon>Embryophyta</taxon>
        <taxon>Tracheophyta</taxon>
        <taxon>Spermatophyta</taxon>
        <taxon>Magnoliopsida</taxon>
        <taxon>Liliopsida</taxon>
        <taxon>Poales</taxon>
        <taxon>Poaceae</taxon>
        <taxon>PACMAD clade</taxon>
        <taxon>Panicoideae</taxon>
        <taxon>Panicodae</taxon>
        <taxon>Paniceae</taxon>
        <taxon>Anthephorinae</taxon>
        <taxon>Digitaria</taxon>
    </lineage>
</organism>
<dbReference type="AlphaFoldDB" id="A0A835KUZ4"/>
<proteinExistence type="predicted"/>
<dbReference type="EMBL" id="JACEFO010000490">
    <property type="protein sequence ID" value="KAF8768967.1"/>
    <property type="molecule type" value="Genomic_DNA"/>
</dbReference>
<sequence>MLQQQVTSLLSEINFNMHENFILPKCRALIALRFTHEDTRLGCLDSCQGSF</sequence>